<evidence type="ECO:0000313" key="1">
    <source>
        <dbReference type="EMBL" id="QJA94798.1"/>
    </source>
</evidence>
<dbReference type="EMBL" id="MT143261">
    <property type="protein sequence ID" value="QJA94798.1"/>
    <property type="molecule type" value="Genomic_DNA"/>
</dbReference>
<sequence>MNIKMVLDYLDKIDAAYGEGKQKRWSRYGKEWSGFSTSMNKEVRQKIKDGVKEESLLQIILPYWFNKSEMLEIHYTKKHKIKRGKLNRLKKQCNEFRKDIENGRTDKHSNLSALDIARMSIEGAI</sequence>
<proteinExistence type="predicted"/>
<protein>
    <submittedName>
        <fullName evidence="1">Uncharacterized protein</fullName>
    </submittedName>
</protein>
<dbReference type="AlphaFoldDB" id="A0A6M3LPJ8"/>
<gene>
    <name evidence="1" type="ORF">MM415B03737_0009</name>
</gene>
<organism evidence="1">
    <name type="scientific">viral metagenome</name>
    <dbReference type="NCBI Taxonomy" id="1070528"/>
    <lineage>
        <taxon>unclassified sequences</taxon>
        <taxon>metagenomes</taxon>
        <taxon>organismal metagenomes</taxon>
    </lineage>
</organism>
<reference evidence="1" key="1">
    <citation type="submission" date="2020-03" db="EMBL/GenBank/DDBJ databases">
        <title>The deep terrestrial virosphere.</title>
        <authorList>
            <person name="Holmfeldt K."/>
            <person name="Nilsson E."/>
            <person name="Simone D."/>
            <person name="Lopez-Fernandez M."/>
            <person name="Wu X."/>
            <person name="de Brujin I."/>
            <person name="Lundin D."/>
            <person name="Andersson A."/>
            <person name="Bertilsson S."/>
            <person name="Dopson M."/>
        </authorList>
    </citation>
    <scope>NUCLEOTIDE SEQUENCE</scope>
    <source>
        <strain evidence="1">MM415B03737</strain>
    </source>
</reference>
<accession>A0A6M3LPJ8</accession>
<name>A0A6M3LPJ8_9ZZZZ</name>